<dbReference type="AlphaFoldDB" id="A0A815M9A7"/>
<dbReference type="InterPro" id="IPR014752">
    <property type="entry name" value="Arrestin-like_C"/>
</dbReference>
<accession>A0A815M9A7</accession>
<gene>
    <name evidence="2" type="ORF">IZO911_LOCUS40307</name>
</gene>
<evidence type="ECO:0000256" key="1">
    <source>
        <dbReference type="SAM" id="MobiDB-lite"/>
    </source>
</evidence>
<feature type="region of interest" description="Disordered" evidence="1">
    <location>
        <begin position="94"/>
        <end position="126"/>
    </location>
</feature>
<dbReference type="Gene3D" id="2.60.40.640">
    <property type="match status" value="1"/>
</dbReference>
<evidence type="ECO:0000313" key="3">
    <source>
        <dbReference type="Proteomes" id="UP000663860"/>
    </source>
</evidence>
<dbReference type="EMBL" id="CAJNOE010001347">
    <property type="protein sequence ID" value="CAF1414939.1"/>
    <property type="molecule type" value="Genomic_DNA"/>
</dbReference>
<dbReference type="Proteomes" id="UP000663860">
    <property type="component" value="Unassembled WGS sequence"/>
</dbReference>
<name>A0A815M9A7_9BILA</name>
<comment type="caution">
    <text evidence="2">The sequence shown here is derived from an EMBL/GenBank/DDBJ whole genome shotgun (WGS) entry which is preliminary data.</text>
</comment>
<proteinExistence type="predicted"/>
<organism evidence="2 3">
    <name type="scientific">Adineta steineri</name>
    <dbReference type="NCBI Taxonomy" id="433720"/>
    <lineage>
        <taxon>Eukaryota</taxon>
        <taxon>Metazoa</taxon>
        <taxon>Spiralia</taxon>
        <taxon>Gnathifera</taxon>
        <taxon>Rotifera</taxon>
        <taxon>Eurotatoria</taxon>
        <taxon>Bdelloidea</taxon>
        <taxon>Adinetida</taxon>
        <taxon>Adinetidae</taxon>
        <taxon>Adineta</taxon>
    </lineage>
</organism>
<evidence type="ECO:0008006" key="4">
    <source>
        <dbReference type="Google" id="ProtNLM"/>
    </source>
</evidence>
<protein>
    <recommendedName>
        <fullName evidence="4">Arrestin C-terminal-like domain-containing protein</fullName>
    </recommendedName>
</protein>
<feature type="compositionally biased region" description="Polar residues" evidence="1">
    <location>
        <begin position="94"/>
        <end position="121"/>
    </location>
</feature>
<evidence type="ECO:0000313" key="2">
    <source>
        <dbReference type="EMBL" id="CAF1414939.1"/>
    </source>
</evidence>
<reference evidence="2" key="1">
    <citation type="submission" date="2021-02" db="EMBL/GenBank/DDBJ databases">
        <authorList>
            <person name="Nowell W R."/>
        </authorList>
    </citation>
    <scope>NUCLEOTIDE SEQUENCE</scope>
</reference>
<sequence>MLQSYDIRENSNEFNIFKATLPKIVNRKDEQINETVSIRIPVVSLPPSYQFQGPQTATYVDIHYLLQFEVKVEGMFTNFEIKVPITLGTESISDQAHQQALNPLNNPSSSDVEQSMFSTDTEPPPPSYEFVVQNMNNFTVF</sequence>